<dbReference type="OrthoDB" id="1922691at2759"/>
<dbReference type="Proteomes" id="UP001141806">
    <property type="component" value="Unassembled WGS sequence"/>
</dbReference>
<dbReference type="EMBL" id="JAMYWD010000003">
    <property type="protein sequence ID" value="KAJ4975469.1"/>
    <property type="molecule type" value="Genomic_DNA"/>
</dbReference>
<comment type="caution">
    <text evidence="2">The sequence shown here is derived from an EMBL/GenBank/DDBJ whole genome shotgun (WGS) entry which is preliminary data.</text>
</comment>
<proteinExistence type="predicted"/>
<evidence type="ECO:0000313" key="2">
    <source>
        <dbReference type="EMBL" id="KAJ4975469.1"/>
    </source>
</evidence>
<evidence type="ECO:0000256" key="1">
    <source>
        <dbReference type="SAM" id="MobiDB-lite"/>
    </source>
</evidence>
<keyword evidence="3" id="KW-1185">Reference proteome</keyword>
<gene>
    <name evidence="2" type="ORF">NE237_000575</name>
</gene>
<feature type="region of interest" description="Disordered" evidence="1">
    <location>
        <begin position="20"/>
        <end position="46"/>
    </location>
</feature>
<protein>
    <submittedName>
        <fullName evidence="2">Uncharacterized protein</fullName>
    </submittedName>
</protein>
<evidence type="ECO:0000313" key="3">
    <source>
        <dbReference type="Proteomes" id="UP001141806"/>
    </source>
</evidence>
<accession>A0A9Q0KRU5</accession>
<dbReference type="AlphaFoldDB" id="A0A9Q0KRU5"/>
<feature type="compositionally biased region" description="Low complexity" evidence="1">
    <location>
        <begin position="36"/>
        <end position="46"/>
    </location>
</feature>
<reference evidence="2" key="1">
    <citation type="journal article" date="2023" name="Plant J.">
        <title>The genome of the king protea, Protea cynaroides.</title>
        <authorList>
            <person name="Chang J."/>
            <person name="Duong T.A."/>
            <person name="Schoeman C."/>
            <person name="Ma X."/>
            <person name="Roodt D."/>
            <person name="Barker N."/>
            <person name="Li Z."/>
            <person name="Van de Peer Y."/>
            <person name="Mizrachi E."/>
        </authorList>
    </citation>
    <scope>NUCLEOTIDE SEQUENCE</scope>
    <source>
        <tissue evidence="2">Young leaves</tissue>
    </source>
</reference>
<organism evidence="2 3">
    <name type="scientific">Protea cynaroides</name>
    <dbReference type="NCBI Taxonomy" id="273540"/>
    <lineage>
        <taxon>Eukaryota</taxon>
        <taxon>Viridiplantae</taxon>
        <taxon>Streptophyta</taxon>
        <taxon>Embryophyta</taxon>
        <taxon>Tracheophyta</taxon>
        <taxon>Spermatophyta</taxon>
        <taxon>Magnoliopsida</taxon>
        <taxon>Proteales</taxon>
        <taxon>Proteaceae</taxon>
        <taxon>Protea</taxon>
    </lineage>
</organism>
<name>A0A9Q0KRU5_9MAGN</name>
<sequence>MTLQIDYDLRAIPGTTILAPTEASSSLHRENKRMKPTSTTSTSSASAIVSSSSVAAAPVEVTPIKSARPVLLVDSQENGIRLIHGLMACALAVEHDNLKLAEAPVQQIQIL</sequence>